<proteinExistence type="predicted"/>
<dbReference type="EMBL" id="CAJVPJ010004757">
    <property type="protein sequence ID" value="CAG8655402.1"/>
    <property type="molecule type" value="Genomic_DNA"/>
</dbReference>
<dbReference type="OrthoDB" id="2441085at2759"/>
<organism evidence="1 2">
    <name type="scientific">Paraglomus occultum</name>
    <dbReference type="NCBI Taxonomy" id="144539"/>
    <lineage>
        <taxon>Eukaryota</taxon>
        <taxon>Fungi</taxon>
        <taxon>Fungi incertae sedis</taxon>
        <taxon>Mucoromycota</taxon>
        <taxon>Glomeromycotina</taxon>
        <taxon>Glomeromycetes</taxon>
        <taxon>Paraglomerales</taxon>
        <taxon>Paraglomeraceae</taxon>
        <taxon>Paraglomus</taxon>
    </lineage>
</organism>
<dbReference type="Proteomes" id="UP000789572">
    <property type="component" value="Unassembled WGS sequence"/>
</dbReference>
<evidence type="ECO:0000313" key="1">
    <source>
        <dbReference type="EMBL" id="CAG8655402.1"/>
    </source>
</evidence>
<reference evidence="1" key="1">
    <citation type="submission" date="2021-06" db="EMBL/GenBank/DDBJ databases">
        <authorList>
            <person name="Kallberg Y."/>
            <person name="Tangrot J."/>
            <person name="Rosling A."/>
        </authorList>
    </citation>
    <scope>NUCLEOTIDE SEQUENCE</scope>
    <source>
        <strain evidence="1">IA702</strain>
    </source>
</reference>
<keyword evidence="2" id="KW-1185">Reference proteome</keyword>
<protein>
    <submittedName>
        <fullName evidence="1">4776_t:CDS:1</fullName>
    </submittedName>
</protein>
<feature type="non-terminal residue" evidence="1">
    <location>
        <position position="51"/>
    </location>
</feature>
<sequence length="51" mass="5746">MSLNTLQNFALNILKETKHVVVQNVDVPEIPSCSECGEKIIIVNYEPFTIL</sequence>
<accession>A0A9N9DWI5</accession>
<comment type="caution">
    <text evidence="1">The sequence shown here is derived from an EMBL/GenBank/DDBJ whole genome shotgun (WGS) entry which is preliminary data.</text>
</comment>
<name>A0A9N9DWI5_9GLOM</name>
<evidence type="ECO:0000313" key="2">
    <source>
        <dbReference type="Proteomes" id="UP000789572"/>
    </source>
</evidence>
<gene>
    <name evidence="1" type="ORF">POCULU_LOCUS10176</name>
</gene>
<dbReference type="AlphaFoldDB" id="A0A9N9DWI5"/>